<comment type="caution">
    <text evidence="2">The sequence shown here is derived from an EMBL/GenBank/DDBJ whole genome shotgun (WGS) entry which is preliminary data.</text>
</comment>
<accession>A0A1J6HIT8</accession>
<organism evidence="2 3">
    <name type="scientific">Brucella cytisi</name>
    <dbReference type="NCBI Taxonomy" id="407152"/>
    <lineage>
        <taxon>Bacteria</taxon>
        <taxon>Pseudomonadati</taxon>
        <taxon>Pseudomonadota</taxon>
        <taxon>Alphaproteobacteria</taxon>
        <taxon>Hyphomicrobiales</taxon>
        <taxon>Brucellaceae</taxon>
        <taxon>Brucella/Ochrobactrum group</taxon>
        <taxon>Brucella</taxon>
    </lineage>
</organism>
<name>A0A1J6HIT8_9HYPH</name>
<gene>
    <name evidence="2" type="ORF">BLA27_14010</name>
</gene>
<evidence type="ECO:0000313" key="2">
    <source>
        <dbReference type="EMBL" id="OIS92804.1"/>
    </source>
</evidence>
<keyword evidence="1" id="KW-0812">Transmembrane</keyword>
<evidence type="ECO:0000313" key="3">
    <source>
        <dbReference type="Proteomes" id="UP000182985"/>
    </source>
</evidence>
<keyword evidence="1" id="KW-1133">Transmembrane helix</keyword>
<keyword evidence="1" id="KW-0472">Membrane</keyword>
<reference evidence="2 3" key="1">
    <citation type="submission" date="2016-10" db="EMBL/GenBank/DDBJ databases">
        <title>The Draft Genome Sequence of the Potato Rhizosphere Bacteria Ochrobactrum sp. IPA7.2.</title>
        <authorList>
            <person name="Gogoleva N.E."/>
            <person name="Khlopko Y.A."/>
            <person name="Burygin G.L."/>
            <person name="Plotnikov A.O."/>
        </authorList>
    </citation>
    <scope>NUCLEOTIDE SEQUENCE [LARGE SCALE GENOMIC DNA]</scope>
    <source>
        <strain evidence="2 3">IPA7.2</strain>
    </source>
</reference>
<feature type="transmembrane region" description="Helical" evidence="1">
    <location>
        <begin position="38"/>
        <end position="59"/>
    </location>
</feature>
<evidence type="ECO:0000256" key="1">
    <source>
        <dbReference type="SAM" id="Phobius"/>
    </source>
</evidence>
<dbReference type="EMBL" id="MOEC01000013">
    <property type="protein sequence ID" value="OIS92804.1"/>
    <property type="molecule type" value="Genomic_DNA"/>
</dbReference>
<proteinExistence type="predicted"/>
<dbReference type="RefSeq" id="WP_071632272.1">
    <property type="nucleotide sequence ID" value="NZ_MOEC01000013.1"/>
</dbReference>
<dbReference type="AlphaFoldDB" id="A0A1J6HIT8"/>
<dbReference type="Proteomes" id="UP000182985">
    <property type="component" value="Unassembled WGS sequence"/>
</dbReference>
<dbReference type="OrthoDB" id="9812418at2"/>
<feature type="transmembrane region" description="Helical" evidence="1">
    <location>
        <begin position="71"/>
        <end position="97"/>
    </location>
</feature>
<sequence>MNFYALIATLTIHVLAGVFWAGSTSAMANLGNENAGRLFPFQMGSAVLTILTGVGLWWFQLASDFGAHEQILLLGILAAVIALAVQLLFVGGVRGALAAAPEIEKPAIVSTMTSGNRAAAGLLMNAVASMVISRFY</sequence>
<protein>
    <submittedName>
        <fullName evidence="2">Uncharacterized protein</fullName>
    </submittedName>
</protein>
<keyword evidence="3" id="KW-1185">Reference proteome</keyword>